<sequence>MEQRGTIPAHAETVQCDPARMSLDDNDYWQRWIARLLAILAADPSDQLAWASEHQVRTAAVADDVEFILHLAEGMAERGTLEPEALQDLKTIDRFFAEMDVRGRAGRWADALTVDVTWSEVRTLARRILVARLGEWRLPLPRRVPPQHIYD</sequence>
<dbReference type="AlphaFoldDB" id="A0A917QIW6"/>
<reference evidence="1" key="1">
    <citation type="journal article" date="2014" name="Int. J. Syst. Evol. Microbiol.">
        <title>Complete genome sequence of Corynebacterium casei LMG S-19264T (=DSM 44701T), isolated from a smear-ripened cheese.</title>
        <authorList>
            <consortium name="US DOE Joint Genome Institute (JGI-PGF)"/>
            <person name="Walter F."/>
            <person name="Albersmeier A."/>
            <person name="Kalinowski J."/>
            <person name="Ruckert C."/>
        </authorList>
    </citation>
    <scope>NUCLEOTIDE SEQUENCE</scope>
    <source>
        <strain evidence="1">JCM 3035</strain>
    </source>
</reference>
<evidence type="ECO:0000313" key="1">
    <source>
        <dbReference type="EMBL" id="GGK51214.1"/>
    </source>
</evidence>
<gene>
    <name evidence="1" type="ORF">GCM10010094_09300</name>
</gene>
<keyword evidence="2" id="KW-1185">Reference proteome</keyword>
<evidence type="ECO:0000313" key="2">
    <source>
        <dbReference type="Proteomes" id="UP000637788"/>
    </source>
</evidence>
<name>A0A917QIW6_9ACTN</name>
<accession>A0A917QIW6</accession>
<proteinExistence type="predicted"/>
<dbReference type="EMBL" id="BMPQ01000002">
    <property type="protein sequence ID" value="GGK51214.1"/>
    <property type="molecule type" value="Genomic_DNA"/>
</dbReference>
<protein>
    <submittedName>
        <fullName evidence="1">Uncharacterized protein</fullName>
    </submittedName>
</protein>
<comment type="caution">
    <text evidence="1">The sequence shown here is derived from an EMBL/GenBank/DDBJ whole genome shotgun (WGS) entry which is preliminary data.</text>
</comment>
<dbReference type="Proteomes" id="UP000637788">
    <property type="component" value="Unassembled WGS sequence"/>
</dbReference>
<organism evidence="1 2">
    <name type="scientific">Streptomyces flaveus</name>
    <dbReference type="NCBI Taxonomy" id="66370"/>
    <lineage>
        <taxon>Bacteria</taxon>
        <taxon>Bacillati</taxon>
        <taxon>Actinomycetota</taxon>
        <taxon>Actinomycetes</taxon>
        <taxon>Kitasatosporales</taxon>
        <taxon>Streptomycetaceae</taxon>
        <taxon>Streptomyces</taxon>
        <taxon>Streptomyces aurantiacus group</taxon>
    </lineage>
</organism>
<reference evidence="1" key="2">
    <citation type="submission" date="2020-09" db="EMBL/GenBank/DDBJ databases">
        <authorList>
            <person name="Sun Q."/>
            <person name="Ohkuma M."/>
        </authorList>
    </citation>
    <scope>NUCLEOTIDE SEQUENCE</scope>
    <source>
        <strain evidence="1">JCM 3035</strain>
    </source>
</reference>